<dbReference type="RefSeq" id="WP_379838225.1">
    <property type="nucleotide sequence ID" value="NZ_JBHRYQ010000001.1"/>
</dbReference>
<protein>
    <submittedName>
        <fullName evidence="1">Uncharacterized protein</fullName>
    </submittedName>
</protein>
<accession>A0ABV7YXT1</accession>
<keyword evidence="2" id="KW-1185">Reference proteome</keyword>
<proteinExistence type="predicted"/>
<dbReference type="EMBL" id="JBHRYQ010000001">
    <property type="protein sequence ID" value="MFC3811384.1"/>
    <property type="molecule type" value="Genomic_DNA"/>
</dbReference>
<sequence length="56" mass="6290">MHSHAVYSDSVAMLIVKQTITTYTDFGEVGIKTCPDFTGFYRNLNLCLETDSEVQV</sequence>
<evidence type="ECO:0000313" key="2">
    <source>
        <dbReference type="Proteomes" id="UP001595616"/>
    </source>
</evidence>
<name>A0ABV7YXT1_9BACT</name>
<evidence type="ECO:0000313" key="1">
    <source>
        <dbReference type="EMBL" id="MFC3811384.1"/>
    </source>
</evidence>
<organism evidence="1 2">
    <name type="scientific">Lacihabitans lacunae</name>
    <dbReference type="NCBI Taxonomy" id="1028214"/>
    <lineage>
        <taxon>Bacteria</taxon>
        <taxon>Pseudomonadati</taxon>
        <taxon>Bacteroidota</taxon>
        <taxon>Cytophagia</taxon>
        <taxon>Cytophagales</taxon>
        <taxon>Leadbetterellaceae</taxon>
        <taxon>Lacihabitans</taxon>
    </lineage>
</organism>
<dbReference type="Proteomes" id="UP001595616">
    <property type="component" value="Unassembled WGS sequence"/>
</dbReference>
<gene>
    <name evidence="1" type="ORF">ACFOOI_12030</name>
</gene>
<reference evidence="2" key="1">
    <citation type="journal article" date="2019" name="Int. J. Syst. Evol. Microbiol.">
        <title>The Global Catalogue of Microorganisms (GCM) 10K type strain sequencing project: providing services to taxonomists for standard genome sequencing and annotation.</title>
        <authorList>
            <consortium name="The Broad Institute Genomics Platform"/>
            <consortium name="The Broad Institute Genome Sequencing Center for Infectious Disease"/>
            <person name="Wu L."/>
            <person name="Ma J."/>
        </authorList>
    </citation>
    <scope>NUCLEOTIDE SEQUENCE [LARGE SCALE GENOMIC DNA]</scope>
    <source>
        <strain evidence="2">CECT 7956</strain>
    </source>
</reference>
<comment type="caution">
    <text evidence="1">The sequence shown here is derived from an EMBL/GenBank/DDBJ whole genome shotgun (WGS) entry which is preliminary data.</text>
</comment>